<dbReference type="InterPro" id="IPR023170">
    <property type="entry name" value="HhH_base_excis_C"/>
</dbReference>
<dbReference type="GO" id="GO:0035485">
    <property type="term" value="F:adenine/guanine mispair binding"/>
    <property type="evidence" value="ECO:0007669"/>
    <property type="project" value="TreeGrafter"/>
</dbReference>
<keyword evidence="11" id="KW-0411">Iron-sulfur</keyword>
<proteinExistence type="inferred from homology"/>
<dbReference type="GO" id="GO:0000701">
    <property type="term" value="F:purine-specific mismatch base pair DNA N-glycosylase activity"/>
    <property type="evidence" value="ECO:0007669"/>
    <property type="project" value="UniProtKB-EC"/>
</dbReference>
<dbReference type="Gene3D" id="1.10.1670.10">
    <property type="entry name" value="Helix-hairpin-Helix base-excision DNA repair enzymes (C-terminal)"/>
    <property type="match status" value="1"/>
</dbReference>
<gene>
    <name evidence="15" type="ORF">S01H4_28092</name>
</gene>
<dbReference type="InterPro" id="IPR011257">
    <property type="entry name" value="DNA_glycosylase"/>
</dbReference>
<dbReference type="AlphaFoldDB" id="X1AJ24"/>
<sequence length="204" mass="22786">QAERVKDYFQRFVTRFPSVFDLADADESVVLRHWEGLGYYRRARQLHATAKLIVSEHQGKFPQEADALRQLPGIGRYTAGAIASISFDLPEPILEANSRRVLARLVQYDRPLLGNKSDEPLWDVAAALVPRNGGAGEFNQALMDLGSIVCTPVSPCCEKCPLANQCEAYQLGVVDRIPNVAVRRSTKKVHEKAFVVVHKNKFLV</sequence>
<dbReference type="Pfam" id="PF00730">
    <property type="entry name" value="HhH-GPD"/>
    <property type="match status" value="1"/>
</dbReference>
<evidence type="ECO:0000256" key="1">
    <source>
        <dbReference type="ARBA" id="ARBA00000843"/>
    </source>
</evidence>
<dbReference type="SUPFAM" id="SSF48150">
    <property type="entry name" value="DNA-glycosylase"/>
    <property type="match status" value="1"/>
</dbReference>
<keyword evidence="8" id="KW-0227">DNA damage</keyword>
<protein>
    <recommendedName>
        <fullName evidence="5">Adenine DNA glycosylase</fullName>
        <ecNumber evidence="4">3.2.2.31</ecNumber>
    </recommendedName>
</protein>
<evidence type="ECO:0000256" key="3">
    <source>
        <dbReference type="ARBA" id="ARBA00008343"/>
    </source>
</evidence>
<dbReference type="CDD" id="cd00056">
    <property type="entry name" value="ENDO3c"/>
    <property type="match status" value="1"/>
</dbReference>
<dbReference type="Gene3D" id="1.10.340.30">
    <property type="entry name" value="Hypothetical protein, domain 2"/>
    <property type="match status" value="1"/>
</dbReference>
<comment type="similarity">
    <text evidence="3">Belongs to the Nth/MutY family.</text>
</comment>
<evidence type="ECO:0000256" key="12">
    <source>
        <dbReference type="ARBA" id="ARBA00023204"/>
    </source>
</evidence>
<comment type="catalytic activity">
    <reaction evidence="1">
        <text>Hydrolyzes free adenine bases from 7,8-dihydro-8-oxoguanine:adenine mismatched double-stranded DNA, leaving an apurinic site.</text>
        <dbReference type="EC" id="3.2.2.31"/>
    </reaction>
</comment>
<name>X1AJ24_9ZZZZ</name>
<dbReference type="SMART" id="SM00525">
    <property type="entry name" value="FES"/>
    <property type="match status" value="1"/>
</dbReference>
<dbReference type="GO" id="GO:0051539">
    <property type="term" value="F:4 iron, 4 sulfur cluster binding"/>
    <property type="evidence" value="ECO:0007669"/>
    <property type="project" value="UniProtKB-KW"/>
</dbReference>
<keyword evidence="12" id="KW-0234">DNA repair</keyword>
<dbReference type="InterPro" id="IPR004036">
    <property type="entry name" value="Endonuclease-III-like_CS2"/>
</dbReference>
<dbReference type="PANTHER" id="PTHR42944:SF1">
    <property type="entry name" value="ADENINE DNA GLYCOSYLASE"/>
    <property type="match status" value="1"/>
</dbReference>
<reference evidence="15" key="1">
    <citation type="journal article" date="2014" name="Front. Microbiol.">
        <title>High frequency of phylogenetically diverse reductive dehalogenase-homologous genes in deep subseafloor sedimentary metagenomes.</title>
        <authorList>
            <person name="Kawai M."/>
            <person name="Futagami T."/>
            <person name="Toyoda A."/>
            <person name="Takaki Y."/>
            <person name="Nishi S."/>
            <person name="Hori S."/>
            <person name="Arai W."/>
            <person name="Tsubouchi T."/>
            <person name="Morono Y."/>
            <person name="Uchiyama I."/>
            <person name="Ito T."/>
            <person name="Fujiyama A."/>
            <person name="Inagaki F."/>
            <person name="Takami H."/>
        </authorList>
    </citation>
    <scope>NUCLEOTIDE SEQUENCE</scope>
    <source>
        <strain evidence="15">Expedition CK06-06</strain>
    </source>
</reference>
<keyword evidence="13" id="KW-0326">Glycosidase</keyword>
<dbReference type="InterPro" id="IPR003651">
    <property type="entry name" value="Endonuclease3_FeS-loop_motif"/>
</dbReference>
<dbReference type="PANTHER" id="PTHR42944">
    <property type="entry name" value="ADENINE DNA GLYCOSYLASE"/>
    <property type="match status" value="1"/>
</dbReference>
<dbReference type="GO" id="GO:0034039">
    <property type="term" value="F:8-oxo-7,8-dihydroguanine DNA N-glycosylase activity"/>
    <property type="evidence" value="ECO:0007669"/>
    <property type="project" value="TreeGrafter"/>
</dbReference>
<accession>X1AJ24</accession>
<dbReference type="InterPro" id="IPR000445">
    <property type="entry name" value="HhH_motif"/>
</dbReference>
<evidence type="ECO:0000256" key="13">
    <source>
        <dbReference type="ARBA" id="ARBA00023295"/>
    </source>
</evidence>
<dbReference type="GO" id="GO:0006284">
    <property type="term" value="P:base-excision repair"/>
    <property type="evidence" value="ECO:0007669"/>
    <property type="project" value="InterPro"/>
</dbReference>
<evidence type="ECO:0000256" key="5">
    <source>
        <dbReference type="ARBA" id="ARBA00022023"/>
    </source>
</evidence>
<evidence type="ECO:0000256" key="8">
    <source>
        <dbReference type="ARBA" id="ARBA00022763"/>
    </source>
</evidence>
<evidence type="ECO:0000256" key="4">
    <source>
        <dbReference type="ARBA" id="ARBA00012045"/>
    </source>
</evidence>
<dbReference type="InterPro" id="IPR003265">
    <property type="entry name" value="HhH-GPD_domain"/>
</dbReference>
<evidence type="ECO:0000256" key="6">
    <source>
        <dbReference type="ARBA" id="ARBA00022485"/>
    </source>
</evidence>
<keyword evidence="6" id="KW-0004">4Fe-4S</keyword>
<evidence type="ECO:0000256" key="11">
    <source>
        <dbReference type="ARBA" id="ARBA00023014"/>
    </source>
</evidence>
<dbReference type="EMBL" id="BART01013876">
    <property type="protein sequence ID" value="GAG82199.1"/>
    <property type="molecule type" value="Genomic_DNA"/>
</dbReference>
<feature type="non-terminal residue" evidence="15">
    <location>
        <position position="1"/>
    </location>
</feature>
<dbReference type="PROSITE" id="PS01155">
    <property type="entry name" value="ENDONUCLEASE_III_2"/>
    <property type="match status" value="1"/>
</dbReference>
<evidence type="ECO:0000256" key="2">
    <source>
        <dbReference type="ARBA" id="ARBA00001966"/>
    </source>
</evidence>
<evidence type="ECO:0000256" key="9">
    <source>
        <dbReference type="ARBA" id="ARBA00022801"/>
    </source>
</evidence>
<evidence type="ECO:0000256" key="7">
    <source>
        <dbReference type="ARBA" id="ARBA00022723"/>
    </source>
</evidence>
<dbReference type="InterPro" id="IPR044298">
    <property type="entry name" value="MIG/MutY"/>
</dbReference>
<comment type="cofactor">
    <cofactor evidence="2">
        <name>[4Fe-4S] cluster</name>
        <dbReference type="ChEBI" id="CHEBI:49883"/>
    </cofactor>
</comment>
<organism evidence="15">
    <name type="scientific">marine sediment metagenome</name>
    <dbReference type="NCBI Taxonomy" id="412755"/>
    <lineage>
        <taxon>unclassified sequences</taxon>
        <taxon>metagenomes</taxon>
        <taxon>ecological metagenomes</taxon>
    </lineage>
</organism>
<feature type="domain" description="HhH-GPD" evidence="14">
    <location>
        <begin position="1"/>
        <end position="148"/>
    </location>
</feature>
<evidence type="ECO:0000259" key="14">
    <source>
        <dbReference type="SMART" id="SM00478"/>
    </source>
</evidence>
<dbReference type="GO" id="GO:0032357">
    <property type="term" value="F:oxidized purine DNA binding"/>
    <property type="evidence" value="ECO:0007669"/>
    <property type="project" value="TreeGrafter"/>
</dbReference>
<dbReference type="GO" id="GO:0006298">
    <property type="term" value="P:mismatch repair"/>
    <property type="evidence" value="ECO:0007669"/>
    <property type="project" value="TreeGrafter"/>
</dbReference>
<dbReference type="Pfam" id="PF00633">
    <property type="entry name" value="HHH"/>
    <property type="match status" value="1"/>
</dbReference>
<dbReference type="GO" id="GO:0046872">
    <property type="term" value="F:metal ion binding"/>
    <property type="evidence" value="ECO:0007669"/>
    <property type="project" value="UniProtKB-KW"/>
</dbReference>
<keyword evidence="10" id="KW-0408">Iron</keyword>
<evidence type="ECO:0000256" key="10">
    <source>
        <dbReference type="ARBA" id="ARBA00023004"/>
    </source>
</evidence>
<keyword evidence="7" id="KW-0479">Metal-binding</keyword>
<feature type="non-terminal residue" evidence="15">
    <location>
        <position position="204"/>
    </location>
</feature>
<dbReference type="SMART" id="SM00478">
    <property type="entry name" value="ENDO3c"/>
    <property type="match status" value="1"/>
</dbReference>
<keyword evidence="9" id="KW-0378">Hydrolase</keyword>
<evidence type="ECO:0000313" key="15">
    <source>
        <dbReference type="EMBL" id="GAG82199.1"/>
    </source>
</evidence>
<dbReference type="EC" id="3.2.2.31" evidence="4"/>
<comment type="caution">
    <text evidence="15">The sequence shown here is derived from an EMBL/GenBank/DDBJ whole genome shotgun (WGS) entry which is preliminary data.</text>
</comment>